<dbReference type="OMA" id="INCCITS"/>
<dbReference type="Proteomes" id="UP000694845">
    <property type="component" value="Unplaced"/>
</dbReference>
<dbReference type="InterPro" id="IPR027370">
    <property type="entry name" value="Znf-RING_euk"/>
</dbReference>
<evidence type="ECO:0000313" key="10">
    <source>
        <dbReference type="RefSeq" id="XP_022104584.1"/>
    </source>
</evidence>
<evidence type="ECO:0000256" key="2">
    <source>
        <dbReference type="ARBA" id="ARBA00022723"/>
    </source>
</evidence>
<dbReference type="Pfam" id="PF13445">
    <property type="entry name" value="zf-RING_UBOX"/>
    <property type="match status" value="1"/>
</dbReference>
<dbReference type="PANTHER" id="PTHR25462">
    <property type="entry name" value="BONUS, ISOFORM C-RELATED"/>
    <property type="match status" value="1"/>
</dbReference>
<name>A0A8B7ZG51_ACAPL</name>
<evidence type="ECO:0000256" key="5">
    <source>
        <dbReference type="PROSITE-ProRule" id="PRU00024"/>
    </source>
</evidence>
<proteinExistence type="predicted"/>
<keyword evidence="3 5" id="KW-0863">Zinc-finger</keyword>
<evidence type="ECO:0000259" key="7">
    <source>
        <dbReference type="PROSITE" id="PS50089"/>
    </source>
</evidence>
<sequence>MVENNLKMAESTTKTVLGEISQGHLECPICLCRFKEPKILDCLHSFCLNCLNGMLSSQQADTGKIRCPVCRKETPVPEVGVTGLLDCFFLSSLVDEFNQREQSLETLQAATAPTCGDCVEGLEAVSRCLDCEENLCHLCKAAHERSKRTNKHQIIPIDSPITKQANKEHLGGKHSPKCQMHANQCMHFYCETCELLTCGTCAAINHRSAEHKYSEIADAVRSHRKEIDEVLQKFQESKEESSSIEESIDHARNRLRIMVARAHNDIQAKEEEEIAKIKNNSRILRDEISDIGKKRDWEFETVHEQNKKKMERVETIVAAVTELMQQADDFELLNLRPKVMHNLDFQKELVFEKVNHGKSYIGVNCQAIVQDKDLGNILHKEKWKLKTEFGKEGDRDGAFNCAAGVGCFSNGDIVVSDKQNEQVTMFSSAGHYKAKLNVKAPFGIAVSPDDRLLVNCKDHVKILGADHQLISQFTFSQTDHKEENPAECVTGGIAAVDSKQVTVVHQGRRATSQHCLDGSLVTVIPHTAVAIEDIAVNNKGRLVFTSYDSCQLGCIDLKGKEIFSTLISVDGQPAKPVGVCLDNAGDIYVTLHCNQDGYVHHYDPMGAYIDCVAKGLYWPFGIAFSPGGELVVADQDSIKIFQRV</sequence>
<gene>
    <name evidence="10" type="primary">LOC110986737</name>
</gene>
<dbReference type="GO" id="GO:0008270">
    <property type="term" value="F:zinc ion binding"/>
    <property type="evidence" value="ECO:0007669"/>
    <property type="project" value="UniProtKB-KW"/>
</dbReference>
<dbReference type="AlphaFoldDB" id="A0A8B7ZG51"/>
<dbReference type="InterPro" id="IPR047153">
    <property type="entry name" value="TRIM45/56/19-like"/>
</dbReference>
<feature type="domain" description="B box-type" evidence="8">
    <location>
        <begin position="110"/>
        <end position="157"/>
    </location>
</feature>
<dbReference type="SUPFAM" id="SSF57845">
    <property type="entry name" value="B-box zinc-binding domain"/>
    <property type="match status" value="1"/>
</dbReference>
<dbReference type="SUPFAM" id="SSF101898">
    <property type="entry name" value="NHL repeat"/>
    <property type="match status" value="1"/>
</dbReference>
<dbReference type="Gene3D" id="3.30.40.10">
    <property type="entry name" value="Zinc/RING finger domain, C3HC4 (zinc finger)"/>
    <property type="match status" value="1"/>
</dbReference>
<keyword evidence="4" id="KW-0862">Zinc</keyword>
<dbReference type="InterPro" id="IPR011042">
    <property type="entry name" value="6-blade_b-propeller_TolB-like"/>
</dbReference>
<dbReference type="GeneID" id="110986737"/>
<dbReference type="PANTHER" id="PTHR25462:SF296">
    <property type="entry name" value="MEIOTIC P26, ISOFORM F"/>
    <property type="match status" value="1"/>
</dbReference>
<keyword evidence="9" id="KW-1185">Reference proteome</keyword>
<keyword evidence="6" id="KW-0175">Coiled coil</keyword>
<dbReference type="SUPFAM" id="SSF57850">
    <property type="entry name" value="RING/U-box"/>
    <property type="match status" value="1"/>
</dbReference>
<keyword evidence="2" id="KW-0479">Metal-binding</keyword>
<feature type="coiled-coil region" evidence="6">
    <location>
        <begin position="220"/>
        <end position="287"/>
    </location>
</feature>
<dbReference type="InterPro" id="IPR017907">
    <property type="entry name" value="Znf_RING_CS"/>
</dbReference>
<evidence type="ECO:0000256" key="1">
    <source>
        <dbReference type="ARBA" id="ARBA00022553"/>
    </source>
</evidence>
<protein>
    <submittedName>
        <fullName evidence="10">E3 ubiquitin-protein ligase TRIM71-like</fullName>
    </submittedName>
</protein>
<dbReference type="InterPro" id="IPR013083">
    <property type="entry name" value="Znf_RING/FYVE/PHD"/>
</dbReference>
<dbReference type="PROSITE" id="PS50089">
    <property type="entry name" value="ZF_RING_2"/>
    <property type="match status" value="1"/>
</dbReference>
<evidence type="ECO:0000313" key="9">
    <source>
        <dbReference type="Proteomes" id="UP000694845"/>
    </source>
</evidence>
<feature type="domain" description="B box-type" evidence="8">
    <location>
        <begin position="173"/>
        <end position="216"/>
    </location>
</feature>
<dbReference type="RefSeq" id="XP_022104584.1">
    <property type="nucleotide sequence ID" value="XM_022248892.1"/>
</dbReference>
<dbReference type="PROSITE" id="PS50119">
    <property type="entry name" value="ZF_BBOX"/>
    <property type="match status" value="2"/>
</dbReference>
<dbReference type="Gene3D" id="2.120.10.30">
    <property type="entry name" value="TolB, C-terminal domain"/>
    <property type="match status" value="1"/>
</dbReference>
<dbReference type="OrthoDB" id="6105938at2759"/>
<dbReference type="InterPro" id="IPR000315">
    <property type="entry name" value="Znf_B-box"/>
</dbReference>
<dbReference type="InterPro" id="IPR001841">
    <property type="entry name" value="Znf_RING"/>
</dbReference>
<evidence type="ECO:0000256" key="4">
    <source>
        <dbReference type="ARBA" id="ARBA00022833"/>
    </source>
</evidence>
<feature type="domain" description="RING-type" evidence="7">
    <location>
        <begin position="27"/>
        <end position="71"/>
    </location>
</feature>
<reference evidence="10" key="1">
    <citation type="submission" date="2025-08" db="UniProtKB">
        <authorList>
            <consortium name="RefSeq"/>
        </authorList>
    </citation>
    <scope>IDENTIFICATION</scope>
</reference>
<dbReference type="SMART" id="SM00184">
    <property type="entry name" value="RING"/>
    <property type="match status" value="1"/>
</dbReference>
<dbReference type="PROSITE" id="PS00518">
    <property type="entry name" value="ZF_RING_1"/>
    <property type="match status" value="1"/>
</dbReference>
<evidence type="ECO:0000256" key="3">
    <source>
        <dbReference type="ARBA" id="ARBA00022771"/>
    </source>
</evidence>
<dbReference type="Gene3D" id="3.30.160.60">
    <property type="entry name" value="Classic Zinc Finger"/>
    <property type="match status" value="1"/>
</dbReference>
<evidence type="ECO:0000256" key="6">
    <source>
        <dbReference type="SAM" id="Coils"/>
    </source>
</evidence>
<dbReference type="SMART" id="SM00336">
    <property type="entry name" value="BBOX"/>
    <property type="match status" value="2"/>
</dbReference>
<dbReference type="KEGG" id="aplc:110986737"/>
<organism evidence="9 10">
    <name type="scientific">Acanthaster planci</name>
    <name type="common">Crown-of-thorns starfish</name>
    <dbReference type="NCBI Taxonomy" id="133434"/>
    <lineage>
        <taxon>Eukaryota</taxon>
        <taxon>Metazoa</taxon>
        <taxon>Echinodermata</taxon>
        <taxon>Eleutherozoa</taxon>
        <taxon>Asterozoa</taxon>
        <taxon>Asteroidea</taxon>
        <taxon>Valvatacea</taxon>
        <taxon>Valvatida</taxon>
        <taxon>Acanthasteridae</taxon>
        <taxon>Acanthaster</taxon>
    </lineage>
</organism>
<keyword evidence="1" id="KW-0597">Phosphoprotein</keyword>
<evidence type="ECO:0000259" key="8">
    <source>
        <dbReference type="PROSITE" id="PS50119"/>
    </source>
</evidence>
<accession>A0A8B7ZG51</accession>